<keyword evidence="4" id="KW-1015">Disulfide bond</keyword>
<feature type="chain" id="PRO_5044721408" description="Bowman-Birk serine protease inhibitors family domain-containing protein" evidence="6">
    <location>
        <begin position="25"/>
        <end position="116"/>
    </location>
</feature>
<evidence type="ECO:0000256" key="2">
    <source>
        <dbReference type="ARBA" id="ARBA00022690"/>
    </source>
</evidence>
<gene>
    <name evidence="8" type="ORF">URODEC1_LOCUS44424</name>
    <name evidence="9" type="ORF">URODEC1_LOCUS51713</name>
</gene>
<evidence type="ECO:0000256" key="1">
    <source>
        <dbReference type="ARBA" id="ARBA00008506"/>
    </source>
</evidence>
<name>A0ABC8ZFZ8_9POAL</name>
<evidence type="ECO:0000256" key="4">
    <source>
        <dbReference type="ARBA" id="ARBA00023157"/>
    </source>
</evidence>
<sequence length="116" mass="11873">MSTQAALFITLAVVLAAAPPLALGNNGHEEVVGGAGDAASRKRWPCCDECGVCTRSLPPICSCSDTSASGCNPACAKCVKSIDNDGEPVFQCEDMIINFCKHRCTRPAAAAAAAEA</sequence>
<comment type="similarity">
    <text evidence="1 5">Belongs to the Bowman-Birk serine protease inhibitor family.</text>
</comment>
<proteinExistence type="inferred from homology"/>
<dbReference type="GO" id="GO:0004867">
    <property type="term" value="F:serine-type endopeptidase inhibitor activity"/>
    <property type="evidence" value="ECO:0007669"/>
    <property type="project" value="UniProtKB-KW"/>
</dbReference>
<dbReference type="SMART" id="SM00269">
    <property type="entry name" value="BowB"/>
    <property type="match status" value="1"/>
</dbReference>
<keyword evidence="2 5" id="KW-0646">Protease inhibitor</keyword>
<evidence type="ECO:0000259" key="7">
    <source>
        <dbReference type="SMART" id="SM00269"/>
    </source>
</evidence>
<accession>A0ABC8ZFZ8</accession>
<dbReference type="EMBL" id="OZ075130">
    <property type="protein sequence ID" value="CAL4973140.1"/>
    <property type="molecule type" value="Genomic_DNA"/>
</dbReference>
<dbReference type="Proteomes" id="UP001497457">
    <property type="component" value="Chromosome 19rd"/>
</dbReference>
<feature type="domain" description="Bowman-Birk serine protease inhibitors family" evidence="7">
    <location>
        <begin position="46"/>
        <end position="104"/>
    </location>
</feature>
<dbReference type="AlphaFoldDB" id="A0ABC8ZFZ8"/>
<feature type="signal peptide" evidence="6">
    <location>
        <begin position="1"/>
        <end position="24"/>
    </location>
</feature>
<evidence type="ECO:0000256" key="5">
    <source>
        <dbReference type="RuleBase" id="RU003856"/>
    </source>
</evidence>
<dbReference type="InterPro" id="IPR000877">
    <property type="entry name" value="Prot_inh_BBI"/>
</dbReference>
<dbReference type="InterPro" id="IPR035995">
    <property type="entry name" value="Bowman-Birk_prot_inh"/>
</dbReference>
<dbReference type="PANTHER" id="PTHR33479:SF4">
    <property type="entry name" value="BOWMAN-BIRK TYPE TRYPSIN INHIBITOR"/>
    <property type="match status" value="1"/>
</dbReference>
<dbReference type="PANTHER" id="PTHR33479">
    <property type="entry name" value="BOWMAN-BIRK TYPE BRAN TRYPSIN INHIBITOR"/>
    <property type="match status" value="1"/>
</dbReference>
<reference evidence="8 10" key="1">
    <citation type="submission" date="2024-10" db="EMBL/GenBank/DDBJ databases">
        <authorList>
            <person name="Ryan C."/>
        </authorList>
    </citation>
    <scope>NUCLEOTIDE SEQUENCE [LARGE SCALE GENOMIC DNA]</scope>
</reference>
<protein>
    <recommendedName>
        <fullName evidence="7">Bowman-Birk serine protease inhibitors family domain-containing protein</fullName>
    </recommendedName>
</protein>
<evidence type="ECO:0000256" key="3">
    <source>
        <dbReference type="ARBA" id="ARBA00022900"/>
    </source>
</evidence>
<keyword evidence="6" id="KW-0732">Signal</keyword>
<dbReference type="SUPFAM" id="SSF57247">
    <property type="entry name" value="Bowman-Birk inhibitor, BBI"/>
    <property type="match status" value="1"/>
</dbReference>
<dbReference type="EMBL" id="OZ075129">
    <property type="protein sequence ID" value="CAL4960460.1"/>
    <property type="molecule type" value="Genomic_DNA"/>
</dbReference>
<organism evidence="8 10">
    <name type="scientific">Urochloa decumbens</name>
    <dbReference type="NCBI Taxonomy" id="240449"/>
    <lineage>
        <taxon>Eukaryota</taxon>
        <taxon>Viridiplantae</taxon>
        <taxon>Streptophyta</taxon>
        <taxon>Embryophyta</taxon>
        <taxon>Tracheophyta</taxon>
        <taxon>Spermatophyta</taxon>
        <taxon>Magnoliopsida</taxon>
        <taxon>Liliopsida</taxon>
        <taxon>Poales</taxon>
        <taxon>Poaceae</taxon>
        <taxon>PACMAD clade</taxon>
        <taxon>Panicoideae</taxon>
        <taxon>Panicodae</taxon>
        <taxon>Paniceae</taxon>
        <taxon>Melinidinae</taxon>
        <taxon>Urochloa</taxon>
    </lineage>
</organism>
<dbReference type="Gene3D" id="2.10.69.10">
    <property type="entry name" value="Cysteine Protease (Bromelain) Inhibitor, subunit H"/>
    <property type="match status" value="1"/>
</dbReference>
<dbReference type="Proteomes" id="UP001497457">
    <property type="component" value="Chromosome 20rd"/>
</dbReference>
<evidence type="ECO:0000256" key="6">
    <source>
        <dbReference type="SAM" id="SignalP"/>
    </source>
</evidence>
<evidence type="ECO:0000313" key="8">
    <source>
        <dbReference type="EMBL" id="CAL4960460.1"/>
    </source>
</evidence>
<keyword evidence="3 5" id="KW-0722">Serine protease inhibitor</keyword>
<evidence type="ECO:0000313" key="10">
    <source>
        <dbReference type="Proteomes" id="UP001497457"/>
    </source>
</evidence>
<evidence type="ECO:0000313" key="9">
    <source>
        <dbReference type="EMBL" id="CAL4973140.1"/>
    </source>
</evidence>
<dbReference type="Pfam" id="PF00228">
    <property type="entry name" value="Bowman-Birk_leg"/>
    <property type="match status" value="1"/>
</dbReference>
<keyword evidence="10" id="KW-1185">Reference proteome</keyword>
<dbReference type="CDD" id="cd00023">
    <property type="entry name" value="BBI"/>
    <property type="match status" value="1"/>
</dbReference>